<comment type="caution">
    <text evidence="2">The sequence shown here is derived from an EMBL/GenBank/DDBJ whole genome shotgun (WGS) entry which is preliminary data.</text>
</comment>
<dbReference type="Proteomes" id="UP000604473">
    <property type="component" value="Unassembled WGS sequence"/>
</dbReference>
<gene>
    <name evidence="2" type="ORF">JMM60_21885</name>
</gene>
<sequence length="96" mass="10565">MCDIREFIQTLGGCRVVAERVGAKYTTMHSHLAAGLFPAKYYDALCALALEAGCEPPSRRLFSFVRMPEANRSNEINALSDREPTGADDQLKRGST</sequence>
<reference evidence="2 3" key="1">
    <citation type="submission" date="2021-01" db="EMBL/GenBank/DDBJ databases">
        <title>Draft genomes of Rhodovulum sulfidophilum.</title>
        <authorList>
            <person name="Guzman M.S."/>
        </authorList>
    </citation>
    <scope>NUCLEOTIDE SEQUENCE [LARGE SCALE GENOMIC DNA]</scope>
    <source>
        <strain evidence="2 3">AB35</strain>
    </source>
</reference>
<proteinExistence type="predicted"/>
<evidence type="ECO:0000313" key="3">
    <source>
        <dbReference type="Proteomes" id="UP000604473"/>
    </source>
</evidence>
<feature type="region of interest" description="Disordered" evidence="1">
    <location>
        <begin position="75"/>
        <end position="96"/>
    </location>
</feature>
<feature type="compositionally biased region" description="Basic and acidic residues" evidence="1">
    <location>
        <begin position="80"/>
        <end position="96"/>
    </location>
</feature>
<protein>
    <recommendedName>
        <fullName evidence="4">Transcriptional regulator</fullName>
    </recommendedName>
</protein>
<evidence type="ECO:0000313" key="2">
    <source>
        <dbReference type="EMBL" id="MBL3611364.1"/>
    </source>
</evidence>
<name>A0ABS1S2G8_RHOSU</name>
<keyword evidence="3" id="KW-1185">Reference proteome</keyword>
<accession>A0ABS1S2G8</accession>
<organism evidence="2 3">
    <name type="scientific">Rhodovulum sulfidophilum</name>
    <name type="common">Rhodobacter sulfidophilus</name>
    <dbReference type="NCBI Taxonomy" id="35806"/>
    <lineage>
        <taxon>Bacteria</taxon>
        <taxon>Pseudomonadati</taxon>
        <taxon>Pseudomonadota</taxon>
        <taxon>Alphaproteobacteria</taxon>
        <taxon>Rhodobacterales</taxon>
        <taxon>Paracoccaceae</taxon>
        <taxon>Rhodovulum</taxon>
    </lineage>
</organism>
<dbReference type="EMBL" id="JAESJJ010000087">
    <property type="protein sequence ID" value="MBL3611364.1"/>
    <property type="molecule type" value="Genomic_DNA"/>
</dbReference>
<dbReference type="RefSeq" id="WP_201151371.1">
    <property type="nucleotide sequence ID" value="NZ_JAESJG010000271.1"/>
</dbReference>
<evidence type="ECO:0000256" key="1">
    <source>
        <dbReference type="SAM" id="MobiDB-lite"/>
    </source>
</evidence>
<evidence type="ECO:0008006" key="4">
    <source>
        <dbReference type="Google" id="ProtNLM"/>
    </source>
</evidence>